<name>A0AA36EJH4_LACSI</name>
<evidence type="ECO:0000256" key="1">
    <source>
        <dbReference type="SAM" id="MobiDB-lite"/>
    </source>
</evidence>
<dbReference type="EMBL" id="OX465084">
    <property type="protein sequence ID" value="CAI9299291.1"/>
    <property type="molecule type" value="Genomic_DNA"/>
</dbReference>
<proteinExistence type="predicted"/>
<evidence type="ECO:0000313" key="2">
    <source>
        <dbReference type="EMBL" id="CAI9299291.1"/>
    </source>
</evidence>
<reference evidence="2" key="1">
    <citation type="submission" date="2023-04" db="EMBL/GenBank/DDBJ databases">
        <authorList>
            <person name="Vijverberg K."/>
            <person name="Xiong W."/>
            <person name="Schranz E."/>
        </authorList>
    </citation>
    <scope>NUCLEOTIDE SEQUENCE</scope>
</reference>
<feature type="region of interest" description="Disordered" evidence="1">
    <location>
        <begin position="71"/>
        <end position="101"/>
    </location>
</feature>
<dbReference type="Proteomes" id="UP001177003">
    <property type="component" value="Chromosome 8"/>
</dbReference>
<protein>
    <submittedName>
        <fullName evidence="2">Uncharacterized protein</fullName>
    </submittedName>
</protein>
<feature type="compositionally biased region" description="Basic and acidic residues" evidence="1">
    <location>
        <begin position="71"/>
        <end position="94"/>
    </location>
</feature>
<gene>
    <name evidence="2" type="ORF">LSALG_LOCUS38006</name>
</gene>
<keyword evidence="3" id="KW-1185">Reference proteome</keyword>
<dbReference type="AlphaFoldDB" id="A0AA36EJH4"/>
<sequence length="101" mass="10641">MKHEEGDFKEGVWRKFIVNQSTQSKEGEAVLSKFADVGCNVAARASADVASPDATDVAVVAAHSHADLAVNKEGEGISDGHQENRTGRLSESDKVASVSNS</sequence>
<accession>A0AA36EJH4</accession>
<organism evidence="2 3">
    <name type="scientific">Lactuca saligna</name>
    <name type="common">Willowleaf lettuce</name>
    <dbReference type="NCBI Taxonomy" id="75948"/>
    <lineage>
        <taxon>Eukaryota</taxon>
        <taxon>Viridiplantae</taxon>
        <taxon>Streptophyta</taxon>
        <taxon>Embryophyta</taxon>
        <taxon>Tracheophyta</taxon>
        <taxon>Spermatophyta</taxon>
        <taxon>Magnoliopsida</taxon>
        <taxon>eudicotyledons</taxon>
        <taxon>Gunneridae</taxon>
        <taxon>Pentapetalae</taxon>
        <taxon>asterids</taxon>
        <taxon>campanulids</taxon>
        <taxon>Asterales</taxon>
        <taxon>Asteraceae</taxon>
        <taxon>Cichorioideae</taxon>
        <taxon>Cichorieae</taxon>
        <taxon>Lactucinae</taxon>
        <taxon>Lactuca</taxon>
    </lineage>
</organism>
<evidence type="ECO:0000313" key="3">
    <source>
        <dbReference type="Proteomes" id="UP001177003"/>
    </source>
</evidence>